<dbReference type="AlphaFoldDB" id="A0AAP7IET4"/>
<accession>A0AAP7IET4</accession>
<protein>
    <submittedName>
        <fullName evidence="1">Uncharacterized protein</fullName>
    </submittedName>
</protein>
<evidence type="ECO:0000313" key="2">
    <source>
        <dbReference type="Proteomes" id="UP000095464"/>
    </source>
</evidence>
<gene>
    <name evidence="1" type="ORF">ASS94_05355</name>
</gene>
<comment type="caution">
    <text evidence="1">The sequence shown here is derived from an EMBL/GenBank/DDBJ whole genome shotgun (WGS) entry which is preliminary data.</text>
</comment>
<organism evidence="1 2">
    <name type="scientific">Staphylococcus equorum</name>
    <dbReference type="NCBI Taxonomy" id="246432"/>
    <lineage>
        <taxon>Bacteria</taxon>
        <taxon>Bacillati</taxon>
        <taxon>Bacillota</taxon>
        <taxon>Bacilli</taxon>
        <taxon>Bacillales</taxon>
        <taxon>Staphylococcaceae</taxon>
        <taxon>Staphylococcus</taxon>
    </lineage>
</organism>
<proteinExistence type="predicted"/>
<dbReference type="Proteomes" id="UP000095464">
    <property type="component" value="Unassembled WGS sequence"/>
</dbReference>
<dbReference type="RefSeq" id="WP_069812804.1">
    <property type="nucleotide sequence ID" value="NZ_JARGCI010000009.1"/>
</dbReference>
<evidence type="ECO:0000313" key="1">
    <source>
        <dbReference type="EMBL" id="OEK57701.1"/>
    </source>
</evidence>
<dbReference type="EMBL" id="LNPX01000020">
    <property type="protein sequence ID" value="OEK57701.1"/>
    <property type="molecule type" value="Genomic_DNA"/>
</dbReference>
<name>A0AAP7IET4_9STAP</name>
<sequence length="112" mass="13356">MKPLQLDFDVLNEQELEVCENYKDLYQHLVEDLNITPKIVVACPFTEENFEVRIYNNEQHLAFRKEYSYLIEPNYNSEITAQNNNVNPSKKENRIQLKPVERKRVIGLKNRS</sequence>
<reference evidence="2" key="1">
    <citation type="submission" date="2015-11" db="EMBL/GenBank/DDBJ databases">
        <title>Genomic diversity of Staphylococcus saprophyticus strains from urinary tract infections, animal surfaces, and fermented foods.</title>
        <authorList>
            <person name="Wolfe B.E."/>
        </authorList>
    </citation>
    <scope>NUCLEOTIDE SEQUENCE [LARGE SCALE GENOMIC DNA]</scope>
    <source>
        <strain evidence="2">738_7</strain>
    </source>
</reference>